<sequence>MSALDGFYSTWNKARETFGAGTPDDGSQFDGSARLRQMKAGVEAAAPDARWQGTASEAYAAANKKHADIYEKLADLDQKMAAEIKNAANIVTAGRESLDRTRDWVSSLAASVPNSEAGKKMLLAIISKGMGDISEVIESSTVGMTESKGRIEALKAGYDELKTQQFAPAGGDENGKKDTQMLGDR</sequence>
<proteinExistence type="predicted"/>
<name>A0A1A0VNE8_MYCPR</name>
<accession>A0A1A0VNE8</accession>
<reference evidence="4" key="1">
    <citation type="submission" date="2016-06" db="EMBL/GenBank/DDBJ databases">
        <authorList>
            <person name="Sutton G."/>
            <person name="Brinkac L."/>
            <person name="Sanka R."/>
            <person name="Adams M."/>
            <person name="Lau E."/>
            <person name="Mehaffy C."/>
            <person name="Tameris M."/>
            <person name="Hatherill M."/>
            <person name="Hanekom W."/>
            <person name="Mahomed H."/>
            <person name="Mcshane H."/>
        </authorList>
    </citation>
    <scope>NUCLEOTIDE SEQUENCE [LARGE SCALE GENOMIC DNA]</scope>
    <source>
        <strain evidence="4">852002-10433_SCH5171157</strain>
    </source>
</reference>
<dbReference type="InterPro" id="IPR043796">
    <property type="entry name" value="ESX-1_EspA/EspE-like"/>
</dbReference>
<dbReference type="EMBL" id="LZSY01000156">
    <property type="protein sequence ID" value="OBB84754.1"/>
    <property type="molecule type" value="Genomic_DNA"/>
</dbReference>
<evidence type="ECO:0000256" key="1">
    <source>
        <dbReference type="SAM" id="MobiDB-lite"/>
    </source>
</evidence>
<dbReference type="AlphaFoldDB" id="A0A1A0VNE8"/>
<evidence type="ECO:0000313" key="3">
    <source>
        <dbReference type="EMBL" id="OBB84754.1"/>
    </source>
</evidence>
<dbReference type="OrthoDB" id="1187707at2"/>
<evidence type="ECO:0000259" key="2">
    <source>
        <dbReference type="Pfam" id="PF18879"/>
    </source>
</evidence>
<feature type="compositionally biased region" description="Basic and acidic residues" evidence="1">
    <location>
        <begin position="173"/>
        <end position="185"/>
    </location>
</feature>
<gene>
    <name evidence="3" type="ORF">A5779_05070</name>
</gene>
<organism evidence="3 4">
    <name type="scientific">Mycolicibacterium peregrinum</name>
    <name type="common">Mycobacterium peregrinum</name>
    <dbReference type="NCBI Taxonomy" id="43304"/>
    <lineage>
        <taxon>Bacteria</taxon>
        <taxon>Bacillati</taxon>
        <taxon>Actinomycetota</taxon>
        <taxon>Actinomycetes</taxon>
        <taxon>Mycobacteriales</taxon>
        <taxon>Mycobacteriaceae</taxon>
        <taxon>Mycolicibacterium</taxon>
    </lineage>
</organism>
<protein>
    <submittedName>
        <fullName evidence="3">DUF4226 domain-containing protein</fullName>
    </submittedName>
</protein>
<comment type="caution">
    <text evidence="3">The sequence shown here is derived from an EMBL/GenBank/DDBJ whole genome shotgun (WGS) entry which is preliminary data.</text>
</comment>
<dbReference type="Pfam" id="PF18879">
    <property type="entry name" value="EspA_EspE"/>
    <property type="match status" value="1"/>
</dbReference>
<feature type="region of interest" description="Disordered" evidence="1">
    <location>
        <begin position="164"/>
        <end position="185"/>
    </location>
</feature>
<feature type="domain" description="ESX-1 secretion-associated protein EspA/EspE-like" evidence="2">
    <location>
        <begin position="18"/>
        <end position="99"/>
    </location>
</feature>
<dbReference type="Proteomes" id="UP000094008">
    <property type="component" value="Unassembled WGS sequence"/>
</dbReference>
<evidence type="ECO:0000313" key="4">
    <source>
        <dbReference type="Proteomes" id="UP000094008"/>
    </source>
</evidence>
<dbReference type="RefSeq" id="WP_064886279.1">
    <property type="nucleotide sequence ID" value="NZ_LZSY01000156.1"/>
</dbReference>